<dbReference type="InterPro" id="IPR001173">
    <property type="entry name" value="Glyco_trans_2-like"/>
</dbReference>
<dbReference type="OrthoDB" id="9811884at2"/>
<name>A0A0R0CJU2_9GAMM</name>
<dbReference type="STRING" id="344882.ABB29_07965"/>
<dbReference type="PANTHER" id="PTHR48090">
    <property type="entry name" value="UNDECAPRENYL-PHOSPHATE 4-DEOXY-4-FORMAMIDO-L-ARABINOSE TRANSFERASE-RELATED"/>
    <property type="match status" value="1"/>
</dbReference>
<comment type="similarity">
    <text evidence="8">Belongs to the glycosyltransferase 2 family. GtrB subfamily.</text>
</comment>
<keyword evidence="7 10" id="KW-0472">Membrane</keyword>
<evidence type="ECO:0000256" key="8">
    <source>
        <dbReference type="ARBA" id="ARBA00038152"/>
    </source>
</evidence>
<dbReference type="SUPFAM" id="SSF53448">
    <property type="entry name" value="Nucleotide-diphospho-sugar transferases"/>
    <property type="match status" value="1"/>
</dbReference>
<dbReference type="EMBL" id="LDJL01000007">
    <property type="protein sequence ID" value="KRG70143.1"/>
    <property type="molecule type" value="Genomic_DNA"/>
</dbReference>
<evidence type="ECO:0000256" key="10">
    <source>
        <dbReference type="SAM" id="Phobius"/>
    </source>
</evidence>
<evidence type="ECO:0000256" key="4">
    <source>
        <dbReference type="ARBA" id="ARBA00022679"/>
    </source>
</evidence>
<organism evidence="12 13">
    <name type="scientific">Pseudoxanthomonas dokdonensis</name>
    <dbReference type="NCBI Taxonomy" id="344882"/>
    <lineage>
        <taxon>Bacteria</taxon>
        <taxon>Pseudomonadati</taxon>
        <taxon>Pseudomonadota</taxon>
        <taxon>Gammaproteobacteria</taxon>
        <taxon>Lysobacterales</taxon>
        <taxon>Lysobacteraceae</taxon>
        <taxon>Pseudoxanthomonas</taxon>
    </lineage>
</organism>
<dbReference type="FunFam" id="3.90.550.10:FF:000079">
    <property type="entry name" value="Probable glycosyl transferase"/>
    <property type="match status" value="1"/>
</dbReference>
<protein>
    <submittedName>
        <fullName evidence="12">Glycosyl transferase family 2</fullName>
    </submittedName>
</protein>
<sequence>MNTAGATPTETPLLTVLIAAHNEAEALPVLHPRLREALASLGGVRTRVLYVDDGSSDETWAQLLLLAAGDPQVGLLRLSRNFGKEAALTAGLDHVEDGAVVILDADGQDPPELITEFVRLWREGYDNVHGTRIQREGESWLKRSTAHAFYRVIGRLSATPIPADTGDFRLLSPRSVAALKQLRERHRFMKGLFGWVGYRQISVPYRREPRVAGDSKFGFWRLWNFALEGITSFSTAPLRATTYVGVLTALLAFAFALWVVLKAVLWGDPVAGWPTMMAVILMLGGVQLVALGLIGEYLGRLYDESKQRPIYLVDVWQPGEAGVCLPEPGQQGANHAYSPSITGREDR</sequence>
<evidence type="ECO:0000256" key="1">
    <source>
        <dbReference type="ARBA" id="ARBA00004651"/>
    </source>
</evidence>
<evidence type="ECO:0000256" key="7">
    <source>
        <dbReference type="ARBA" id="ARBA00023136"/>
    </source>
</evidence>
<dbReference type="GO" id="GO:0005886">
    <property type="term" value="C:plasma membrane"/>
    <property type="evidence" value="ECO:0007669"/>
    <property type="project" value="UniProtKB-SubCell"/>
</dbReference>
<evidence type="ECO:0000256" key="3">
    <source>
        <dbReference type="ARBA" id="ARBA00022676"/>
    </source>
</evidence>
<feature type="transmembrane region" description="Helical" evidence="10">
    <location>
        <begin position="240"/>
        <end position="261"/>
    </location>
</feature>
<proteinExistence type="inferred from homology"/>
<feature type="transmembrane region" description="Helical" evidence="10">
    <location>
        <begin position="273"/>
        <end position="298"/>
    </location>
</feature>
<evidence type="ECO:0000256" key="9">
    <source>
        <dbReference type="SAM" id="MobiDB-lite"/>
    </source>
</evidence>
<dbReference type="AlphaFoldDB" id="A0A0R0CJU2"/>
<dbReference type="CDD" id="cd04187">
    <property type="entry name" value="DPM1_like_bac"/>
    <property type="match status" value="1"/>
</dbReference>
<keyword evidence="6 10" id="KW-1133">Transmembrane helix</keyword>
<accession>A0A0R0CJU2</accession>
<comment type="caution">
    <text evidence="12">The sequence shown here is derived from an EMBL/GenBank/DDBJ whole genome shotgun (WGS) entry which is preliminary data.</text>
</comment>
<keyword evidence="3" id="KW-0328">Glycosyltransferase</keyword>
<evidence type="ECO:0000256" key="5">
    <source>
        <dbReference type="ARBA" id="ARBA00022692"/>
    </source>
</evidence>
<dbReference type="Proteomes" id="UP000052052">
    <property type="component" value="Unassembled WGS sequence"/>
</dbReference>
<keyword evidence="2" id="KW-1003">Cell membrane</keyword>
<evidence type="ECO:0000313" key="12">
    <source>
        <dbReference type="EMBL" id="KRG70143.1"/>
    </source>
</evidence>
<gene>
    <name evidence="12" type="ORF">ABB29_07965</name>
</gene>
<dbReference type="PATRIC" id="fig|344882.3.peg.2942"/>
<evidence type="ECO:0000256" key="6">
    <source>
        <dbReference type="ARBA" id="ARBA00022989"/>
    </source>
</evidence>
<dbReference type="RefSeq" id="WP_057658083.1">
    <property type="nucleotide sequence ID" value="NZ_LDJL01000007.1"/>
</dbReference>
<feature type="domain" description="Glycosyltransferase 2-like" evidence="11">
    <location>
        <begin position="15"/>
        <end position="172"/>
    </location>
</feature>
<dbReference type="Pfam" id="PF00535">
    <property type="entry name" value="Glycos_transf_2"/>
    <property type="match status" value="1"/>
</dbReference>
<evidence type="ECO:0000259" key="11">
    <source>
        <dbReference type="Pfam" id="PF00535"/>
    </source>
</evidence>
<dbReference type="InterPro" id="IPR050256">
    <property type="entry name" value="Glycosyltransferase_2"/>
</dbReference>
<feature type="region of interest" description="Disordered" evidence="9">
    <location>
        <begin position="327"/>
        <end position="347"/>
    </location>
</feature>
<feature type="compositionally biased region" description="Polar residues" evidence="9">
    <location>
        <begin position="331"/>
        <end position="341"/>
    </location>
</feature>
<evidence type="ECO:0000313" key="13">
    <source>
        <dbReference type="Proteomes" id="UP000052052"/>
    </source>
</evidence>
<keyword evidence="5 10" id="KW-0812">Transmembrane</keyword>
<reference evidence="12 13" key="1">
    <citation type="submission" date="2015-05" db="EMBL/GenBank/DDBJ databases">
        <title>Genome sequencing and analysis of members of genus Stenotrophomonas.</title>
        <authorList>
            <person name="Patil P.P."/>
            <person name="Midha S."/>
            <person name="Patil P.B."/>
        </authorList>
    </citation>
    <scope>NUCLEOTIDE SEQUENCE [LARGE SCALE GENOMIC DNA]</scope>
    <source>
        <strain evidence="12 13">DSM 21858</strain>
    </source>
</reference>
<keyword evidence="4 12" id="KW-0808">Transferase</keyword>
<comment type="subcellular location">
    <subcellularLocation>
        <location evidence="1">Cell membrane</location>
        <topology evidence="1">Multi-pass membrane protein</topology>
    </subcellularLocation>
</comment>
<dbReference type="PANTHER" id="PTHR48090:SF1">
    <property type="entry name" value="PROPHAGE BACTOPRENOL GLUCOSYL TRANSFERASE HOMOLOG"/>
    <property type="match status" value="1"/>
</dbReference>
<evidence type="ECO:0000256" key="2">
    <source>
        <dbReference type="ARBA" id="ARBA00022475"/>
    </source>
</evidence>
<keyword evidence="13" id="KW-1185">Reference proteome</keyword>
<dbReference type="GO" id="GO:0016757">
    <property type="term" value="F:glycosyltransferase activity"/>
    <property type="evidence" value="ECO:0007669"/>
    <property type="project" value="UniProtKB-KW"/>
</dbReference>
<dbReference type="Gene3D" id="3.90.550.10">
    <property type="entry name" value="Spore Coat Polysaccharide Biosynthesis Protein SpsA, Chain A"/>
    <property type="match status" value="1"/>
</dbReference>
<dbReference type="InterPro" id="IPR029044">
    <property type="entry name" value="Nucleotide-diphossugar_trans"/>
</dbReference>